<feature type="region of interest" description="Disordered" evidence="1">
    <location>
        <begin position="84"/>
        <end position="160"/>
    </location>
</feature>
<dbReference type="Proteomes" id="UP000202170">
    <property type="component" value="Segment"/>
</dbReference>
<evidence type="ECO:0000313" key="2">
    <source>
        <dbReference type="EMBL" id="AOE43860.1"/>
    </source>
</evidence>
<sequence length="194" mass="21697">MRYSRHMADETRAFFEGRDPAGRLLFTLYPPAAGGVTDIQLHIVPDVPADRKHLFSDDCWCIPRVEFKGAAAERAAWIYTHQVPEKRHSDGRSEHVRREDARQGGLVAGIPAADELERPDRGEASPPPARGPDVEEGGGLSYRPTAAEIKALRDDTRSPGRDGYYCAPVSLCTEALTWARGDRQRAIEYMRLKR</sequence>
<dbReference type="GeneID" id="29080436"/>
<dbReference type="KEGG" id="vg:29080436"/>
<organism evidence="2 3">
    <name type="scientific">Gordonia phage Bantam</name>
    <dbReference type="NCBI Taxonomy" id="1887641"/>
    <lineage>
        <taxon>Viruses</taxon>
        <taxon>Duplodnaviria</taxon>
        <taxon>Heunggongvirae</taxon>
        <taxon>Uroviricota</taxon>
        <taxon>Caudoviricetes</taxon>
        <taxon>Bantamvirus</taxon>
        <taxon>Bantamvirus bantam</taxon>
    </lineage>
</organism>
<reference evidence="3" key="1">
    <citation type="submission" date="2016-07" db="EMBL/GenBank/DDBJ databases">
        <authorList>
            <person name="Florea S."/>
            <person name="Webb J.S."/>
            <person name="Jaromczyk J."/>
            <person name="Schardl C.L."/>
        </authorList>
    </citation>
    <scope>NUCLEOTIDE SEQUENCE [LARGE SCALE GENOMIC DNA]</scope>
</reference>
<dbReference type="OrthoDB" id="28505at10239"/>
<feature type="compositionally biased region" description="Basic and acidic residues" evidence="1">
    <location>
        <begin position="84"/>
        <end position="102"/>
    </location>
</feature>
<dbReference type="EMBL" id="KX557272">
    <property type="protein sequence ID" value="AOE43860.1"/>
    <property type="molecule type" value="Genomic_DNA"/>
</dbReference>
<feature type="compositionally biased region" description="Basic and acidic residues" evidence="1">
    <location>
        <begin position="150"/>
        <end position="160"/>
    </location>
</feature>
<dbReference type="RefSeq" id="YP_009287471.1">
    <property type="nucleotide sequence ID" value="NC_031074.1"/>
</dbReference>
<keyword evidence="3" id="KW-1185">Reference proteome</keyword>
<proteinExistence type="predicted"/>
<gene>
    <name evidence="2" type="primary">1</name>
    <name evidence="2" type="ORF">SEA_BANTAM_1</name>
</gene>
<name>A0A1B3AYL8_9CAUD</name>
<evidence type="ECO:0000313" key="3">
    <source>
        <dbReference type="Proteomes" id="UP000202170"/>
    </source>
</evidence>
<accession>A0A1B3AYL8</accession>
<protein>
    <submittedName>
        <fullName evidence="2">Uncharacterized protein</fullName>
    </submittedName>
</protein>
<evidence type="ECO:0000256" key="1">
    <source>
        <dbReference type="SAM" id="MobiDB-lite"/>
    </source>
</evidence>